<dbReference type="AlphaFoldDB" id="A0A1H0FMV9"/>
<organism evidence="4 5">
    <name type="scientific">Actinokineospora alba</name>
    <dbReference type="NCBI Taxonomy" id="504798"/>
    <lineage>
        <taxon>Bacteria</taxon>
        <taxon>Bacillati</taxon>
        <taxon>Actinomycetota</taxon>
        <taxon>Actinomycetes</taxon>
        <taxon>Pseudonocardiales</taxon>
        <taxon>Pseudonocardiaceae</taxon>
        <taxon>Actinokineospora</taxon>
    </lineage>
</organism>
<dbReference type="OrthoDB" id="9812156at2"/>
<feature type="domain" description="HIRAN" evidence="3">
    <location>
        <begin position="56"/>
        <end position="99"/>
    </location>
</feature>
<evidence type="ECO:0000259" key="3">
    <source>
        <dbReference type="Pfam" id="PF08797"/>
    </source>
</evidence>
<dbReference type="InterPro" id="IPR014905">
    <property type="entry name" value="HIRAN"/>
</dbReference>
<dbReference type="EMBL" id="FNJB01000001">
    <property type="protein sequence ID" value="SDN95975.1"/>
    <property type="molecule type" value="Genomic_DNA"/>
</dbReference>
<evidence type="ECO:0000256" key="2">
    <source>
        <dbReference type="ARBA" id="ARBA00022801"/>
    </source>
</evidence>
<keyword evidence="1" id="KW-0479">Metal-binding</keyword>
<keyword evidence="5" id="KW-1185">Reference proteome</keyword>
<evidence type="ECO:0000313" key="4">
    <source>
        <dbReference type="EMBL" id="SDN95975.1"/>
    </source>
</evidence>
<evidence type="ECO:0000256" key="1">
    <source>
        <dbReference type="ARBA" id="ARBA00022723"/>
    </source>
</evidence>
<accession>A0A1H0FMV9</accession>
<name>A0A1H0FMV9_9PSEU</name>
<dbReference type="Gene3D" id="3.30.70.2330">
    <property type="match status" value="1"/>
</dbReference>
<dbReference type="Proteomes" id="UP000199651">
    <property type="component" value="Unassembled WGS sequence"/>
</dbReference>
<gene>
    <name evidence="4" type="ORF">SAMN05192558_101437</name>
</gene>
<dbReference type="Pfam" id="PF08797">
    <property type="entry name" value="HIRAN"/>
    <property type="match status" value="1"/>
</dbReference>
<sequence>MGLRDRLRGVRHAFGPSPQLGSVRLHPGEDDLEVVGESGYQAALWAICGGSVGDRVRHRIVAVLVPEPTNAYDANVISVHVDGRVVGYLPRDIAAQYLPALHGLMKLAGGHVALDGVIVGGGYYENGPGRLGVWLSHDAETFGGRSGRAGQPSNALEPSMRTGFSEAWRTDAEDDSYDLSWYSSLPVGDRQAVAALRVLLAAERDPIDRHFQFAELEARLYRCRELYDTALDEFDDACRQHDAEMETICQSFMAKWNKVPLLETYRQMAIRQQKNKDWDTCLWWAERGLELYGNDAAREDAVEDLLKRRNQALAKIEARQAPK</sequence>
<reference evidence="5" key="1">
    <citation type="submission" date="2016-10" db="EMBL/GenBank/DDBJ databases">
        <authorList>
            <person name="Varghese N."/>
            <person name="Submissions S."/>
        </authorList>
    </citation>
    <scope>NUCLEOTIDE SEQUENCE [LARGE SCALE GENOMIC DNA]</scope>
    <source>
        <strain evidence="5">IBRC-M 10655</strain>
    </source>
</reference>
<dbReference type="GO" id="GO:0016818">
    <property type="term" value="F:hydrolase activity, acting on acid anhydrides, in phosphorus-containing anhydrides"/>
    <property type="evidence" value="ECO:0007669"/>
    <property type="project" value="InterPro"/>
</dbReference>
<evidence type="ECO:0000313" key="5">
    <source>
        <dbReference type="Proteomes" id="UP000199651"/>
    </source>
</evidence>
<dbReference type="GO" id="GO:0003676">
    <property type="term" value="F:nucleic acid binding"/>
    <property type="evidence" value="ECO:0007669"/>
    <property type="project" value="InterPro"/>
</dbReference>
<keyword evidence="2" id="KW-0378">Hydrolase</keyword>
<proteinExistence type="predicted"/>
<protein>
    <submittedName>
        <fullName evidence="4">HIRAN domain-containing protein</fullName>
    </submittedName>
</protein>
<dbReference type="GO" id="GO:0008270">
    <property type="term" value="F:zinc ion binding"/>
    <property type="evidence" value="ECO:0007669"/>
    <property type="project" value="InterPro"/>
</dbReference>